<gene>
    <name evidence="6" type="ORF">FCC1311_098392</name>
</gene>
<sequence length="462" mass="50841">MATSTTGASNTKTITTTTSNTSMTVTIKATMASRKGRGSGDHEHHGHSHGDHHHHDSSAMEVQIRPGVTKHVMCVRHDLGDDCTCPSCTHTETDNKKFWDKLYSLNAEQDTDSEYLLAYESLASALAKQMIVETGRGTPSEARVLLPGCGDSRFSVSMYQASVFKHITNTDISEVAIKMQDKYFDHLKAATVTNLVDDAAKTRLPPQSFDLVIDKSLLDCLSYCSDDETTVESRISRLMAGFYEVLAPGGRCILVVSEQNEPANVLPYVSEAWAPVNAMLMDAICCGSALAPKPWEVMAVVSLDYAQDGHGISRDYHAISGALLEWSAQVLPTLTTIETSCQQWVTELRIFRQNPYRIRQAEQLKAELRHTDNVDPDATSSIGHLAASQAQTFKIKLSSVQVRYVSARRHVETILRTQASALETRWVSQKLMHVKLALDRADVALNEVTKLLPSASFGGWVG</sequence>
<dbReference type="Pfam" id="PF13847">
    <property type="entry name" value="Methyltransf_31"/>
    <property type="match status" value="1"/>
</dbReference>
<evidence type="ECO:0000313" key="7">
    <source>
        <dbReference type="Proteomes" id="UP000241890"/>
    </source>
</evidence>
<keyword evidence="2 6" id="KW-0489">Methyltransferase</keyword>
<protein>
    <submittedName>
        <fullName evidence="6">Methyltransferase-like protein 13</fullName>
    </submittedName>
</protein>
<comment type="similarity">
    <text evidence="1">Belongs to the methyltransferase superfamily.</text>
</comment>
<dbReference type="AlphaFoldDB" id="A0A2R5GRV1"/>
<dbReference type="InterPro" id="IPR051419">
    <property type="entry name" value="Lys/N-term_MeTrsfase_sf"/>
</dbReference>
<dbReference type="Gene3D" id="3.40.50.150">
    <property type="entry name" value="Vaccinia Virus protein VP39"/>
    <property type="match status" value="1"/>
</dbReference>
<comment type="caution">
    <text evidence="6">The sequence shown here is derived from an EMBL/GenBank/DDBJ whole genome shotgun (WGS) entry which is preliminary data.</text>
</comment>
<evidence type="ECO:0000256" key="2">
    <source>
        <dbReference type="ARBA" id="ARBA00022603"/>
    </source>
</evidence>
<dbReference type="OrthoDB" id="430254at2759"/>
<evidence type="ECO:0000256" key="4">
    <source>
        <dbReference type="SAM" id="MobiDB-lite"/>
    </source>
</evidence>
<dbReference type="GO" id="GO:0032259">
    <property type="term" value="P:methylation"/>
    <property type="evidence" value="ECO:0007669"/>
    <property type="project" value="UniProtKB-KW"/>
</dbReference>
<feature type="compositionally biased region" description="Low complexity" evidence="4">
    <location>
        <begin position="1"/>
        <end position="26"/>
    </location>
</feature>
<organism evidence="6 7">
    <name type="scientific">Hondaea fermentalgiana</name>
    <dbReference type="NCBI Taxonomy" id="2315210"/>
    <lineage>
        <taxon>Eukaryota</taxon>
        <taxon>Sar</taxon>
        <taxon>Stramenopiles</taxon>
        <taxon>Bigyra</taxon>
        <taxon>Labyrinthulomycetes</taxon>
        <taxon>Thraustochytrida</taxon>
        <taxon>Thraustochytriidae</taxon>
        <taxon>Hondaea</taxon>
    </lineage>
</organism>
<dbReference type="InterPro" id="IPR025714">
    <property type="entry name" value="Methyltranfer_dom"/>
</dbReference>
<dbReference type="Proteomes" id="UP000241890">
    <property type="component" value="Unassembled WGS sequence"/>
</dbReference>
<evidence type="ECO:0000259" key="5">
    <source>
        <dbReference type="Pfam" id="PF13847"/>
    </source>
</evidence>
<evidence type="ECO:0000256" key="1">
    <source>
        <dbReference type="ARBA" id="ARBA00008361"/>
    </source>
</evidence>
<evidence type="ECO:0000313" key="6">
    <source>
        <dbReference type="EMBL" id="GBG33616.1"/>
    </source>
</evidence>
<dbReference type="GO" id="GO:0008168">
    <property type="term" value="F:methyltransferase activity"/>
    <property type="evidence" value="ECO:0007669"/>
    <property type="project" value="UniProtKB-KW"/>
</dbReference>
<accession>A0A2R5GRV1</accession>
<dbReference type="CDD" id="cd02440">
    <property type="entry name" value="AdoMet_MTases"/>
    <property type="match status" value="1"/>
</dbReference>
<dbReference type="SUPFAM" id="SSF53335">
    <property type="entry name" value="S-adenosyl-L-methionine-dependent methyltransferases"/>
    <property type="match status" value="1"/>
</dbReference>
<proteinExistence type="inferred from homology"/>
<feature type="domain" description="Methyltransferase" evidence="5">
    <location>
        <begin position="141"/>
        <end position="255"/>
    </location>
</feature>
<dbReference type="PANTHER" id="PTHR12176">
    <property type="entry name" value="SAM-DEPENDENT METHYLTRANSFERASE SUPERFAMILY PROTEIN"/>
    <property type="match status" value="1"/>
</dbReference>
<name>A0A2R5GRV1_9STRA</name>
<dbReference type="InterPro" id="IPR029063">
    <property type="entry name" value="SAM-dependent_MTases_sf"/>
</dbReference>
<keyword evidence="7" id="KW-1185">Reference proteome</keyword>
<evidence type="ECO:0000256" key="3">
    <source>
        <dbReference type="ARBA" id="ARBA00022679"/>
    </source>
</evidence>
<keyword evidence="3 6" id="KW-0808">Transferase</keyword>
<dbReference type="InParanoid" id="A0A2R5GRV1"/>
<feature type="region of interest" description="Disordered" evidence="4">
    <location>
        <begin position="1"/>
        <end position="59"/>
    </location>
</feature>
<dbReference type="EMBL" id="BEYU01000163">
    <property type="protein sequence ID" value="GBG33616.1"/>
    <property type="molecule type" value="Genomic_DNA"/>
</dbReference>
<reference evidence="6 7" key="1">
    <citation type="submission" date="2017-12" db="EMBL/GenBank/DDBJ databases">
        <title>Sequencing, de novo assembly and annotation of complete genome of a new Thraustochytrid species, strain FCC1311.</title>
        <authorList>
            <person name="Sedici K."/>
            <person name="Godart F."/>
            <person name="Aiese Cigliano R."/>
            <person name="Sanseverino W."/>
            <person name="Barakat M."/>
            <person name="Ortet P."/>
            <person name="Marechal E."/>
            <person name="Cagnac O."/>
            <person name="Amato A."/>
        </authorList>
    </citation>
    <scope>NUCLEOTIDE SEQUENCE [LARGE SCALE GENOMIC DNA]</scope>
</reference>